<dbReference type="AlphaFoldDB" id="A0A380DVJ9"/>
<reference evidence="2 3" key="1">
    <citation type="submission" date="2018-06" db="EMBL/GenBank/DDBJ databases">
        <authorList>
            <consortium name="Pathogen Informatics"/>
            <person name="Doyle S."/>
        </authorList>
    </citation>
    <scope>NUCLEOTIDE SEQUENCE [LARGE SCALE GENOMIC DNA]</scope>
    <source>
        <strain evidence="2 3">NCTC6133</strain>
    </source>
</reference>
<protein>
    <submittedName>
        <fullName evidence="2">Bifunctional oligoribonuclease and PAP phosphatase nrnA</fullName>
        <ecNumber evidence="2">3.1.-.-</ecNumber>
    </submittedName>
</protein>
<dbReference type="SUPFAM" id="SSF64182">
    <property type="entry name" value="DHH phosphoesterases"/>
    <property type="match status" value="1"/>
</dbReference>
<accession>A0A380DVJ9</accession>
<organism evidence="2 3">
    <name type="scientific">Staphylococcus aureus</name>
    <dbReference type="NCBI Taxonomy" id="1280"/>
    <lineage>
        <taxon>Bacteria</taxon>
        <taxon>Bacillati</taxon>
        <taxon>Bacillota</taxon>
        <taxon>Bacilli</taxon>
        <taxon>Bacillales</taxon>
        <taxon>Staphylococcaceae</taxon>
        <taxon>Staphylococcus</taxon>
    </lineage>
</organism>
<evidence type="ECO:0000259" key="1">
    <source>
        <dbReference type="Pfam" id="PF02272"/>
    </source>
</evidence>
<dbReference type="InterPro" id="IPR038763">
    <property type="entry name" value="DHH_sf"/>
</dbReference>
<proteinExistence type="predicted"/>
<dbReference type="EC" id="3.1.-.-" evidence="2"/>
<name>A0A380DVJ9_STAAU</name>
<evidence type="ECO:0000313" key="2">
    <source>
        <dbReference type="EMBL" id="SUK52087.1"/>
    </source>
</evidence>
<dbReference type="EMBL" id="UHAP01000001">
    <property type="protein sequence ID" value="SUK52087.1"/>
    <property type="molecule type" value="Genomic_DNA"/>
</dbReference>
<dbReference type="Pfam" id="PF02272">
    <property type="entry name" value="DHHA1"/>
    <property type="match status" value="1"/>
</dbReference>
<sequence>MEQFGIQPNEASQFVNTIADIKGLKIWVFAVDEGSEIRCRLRSKGQLIINDIAQDFGGGGHPNASGVSVNSWDEFEQLATALRTKLN</sequence>
<keyword evidence="2" id="KW-0378">Hydrolase</keyword>
<dbReference type="InterPro" id="IPR003156">
    <property type="entry name" value="DHHA1_dom"/>
</dbReference>
<dbReference type="PANTHER" id="PTHR47618">
    <property type="entry name" value="BIFUNCTIONAL OLIGORIBONUCLEASE AND PAP PHOSPHATASE NRNA"/>
    <property type="match status" value="1"/>
</dbReference>
<dbReference type="Proteomes" id="UP000255091">
    <property type="component" value="Unassembled WGS sequence"/>
</dbReference>
<dbReference type="Gene3D" id="3.10.310.30">
    <property type="match status" value="1"/>
</dbReference>
<gene>
    <name evidence="2" type="primary">nrnA_2</name>
    <name evidence="2" type="ORF">NCTC6133_02262</name>
</gene>
<dbReference type="InterPro" id="IPR051319">
    <property type="entry name" value="Oligoribo/pAp-PDE_c-di-AMP_PDE"/>
</dbReference>
<dbReference type="PANTHER" id="PTHR47618:SF1">
    <property type="entry name" value="BIFUNCTIONAL OLIGORIBONUCLEASE AND PAP PHOSPHATASE NRNA"/>
    <property type="match status" value="1"/>
</dbReference>
<feature type="domain" description="DHHA1" evidence="1">
    <location>
        <begin position="4"/>
        <end position="84"/>
    </location>
</feature>
<evidence type="ECO:0000313" key="3">
    <source>
        <dbReference type="Proteomes" id="UP000255091"/>
    </source>
</evidence>
<dbReference type="GO" id="GO:0003676">
    <property type="term" value="F:nucleic acid binding"/>
    <property type="evidence" value="ECO:0007669"/>
    <property type="project" value="InterPro"/>
</dbReference>
<dbReference type="GO" id="GO:0016787">
    <property type="term" value="F:hydrolase activity"/>
    <property type="evidence" value="ECO:0007669"/>
    <property type="project" value="UniProtKB-KW"/>
</dbReference>